<proteinExistence type="predicted"/>
<dbReference type="AlphaFoldDB" id="A0A4C1SQH1"/>
<gene>
    <name evidence="2" type="ORF">EVAR_74880_1</name>
</gene>
<name>A0A4C1SQH1_EUMVA</name>
<feature type="region of interest" description="Disordered" evidence="1">
    <location>
        <begin position="79"/>
        <end position="100"/>
    </location>
</feature>
<comment type="caution">
    <text evidence="2">The sequence shown here is derived from an EMBL/GenBank/DDBJ whole genome shotgun (WGS) entry which is preliminary data.</text>
</comment>
<protein>
    <submittedName>
        <fullName evidence="2">Uncharacterized protein</fullName>
    </submittedName>
</protein>
<sequence>MQSDNTILDVIGPVPYKAMILFEVPSRPIEHPEGRAAFRRERSFCFMYESFSIHLEGMTRVGPFGSVIYRRPPHSGRQCARVARVTRAPRSRPAPPINGGAVTIADPVSVVGHA</sequence>
<organism evidence="2 3">
    <name type="scientific">Eumeta variegata</name>
    <name type="common">Bagworm moth</name>
    <name type="synonym">Eumeta japonica</name>
    <dbReference type="NCBI Taxonomy" id="151549"/>
    <lineage>
        <taxon>Eukaryota</taxon>
        <taxon>Metazoa</taxon>
        <taxon>Ecdysozoa</taxon>
        <taxon>Arthropoda</taxon>
        <taxon>Hexapoda</taxon>
        <taxon>Insecta</taxon>
        <taxon>Pterygota</taxon>
        <taxon>Neoptera</taxon>
        <taxon>Endopterygota</taxon>
        <taxon>Lepidoptera</taxon>
        <taxon>Glossata</taxon>
        <taxon>Ditrysia</taxon>
        <taxon>Tineoidea</taxon>
        <taxon>Psychidae</taxon>
        <taxon>Oiketicinae</taxon>
        <taxon>Eumeta</taxon>
    </lineage>
</organism>
<dbReference type="Proteomes" id="UP000299102">
    <property type="component" value="Unassembled WGS sequence"/>
</dbReference>
<evidence type="ECO:0000313" key="3">
    <source>
        <dbReference type="Proteomes" id="UP000299102"/>
    </source>
</evidence>
<dbReference type="EMBL" id="BGZK01000012">
    <property type="protein sequence ID" value="GBP04166.1"/>
    <property type="molecule type" value="Genomic_DNA"/>
</dbReference>
<accession>A0A4C1SQH1</accession>
<evidence type="ECO:0000313" key="2">
    <source>
        <dbReference type="EMBL" id="GBP04166.1"/>
    </source>
</evidence>
<evidence type="ECO:0000256" key="1">
    <source>
        <dbReference type="SAM" id="MobiDB-lite"/>
    </source>
</evidence>
<reference evidence="2 3" key="1">
    <citation type="journal article" date="2019" name="Commun. Biol.">
        <title>The bagworm genome reveals a unique fibroin gene that provides high tensile strength.</title>
        <authorList>
            <person name="Kono N."/>
            <person name="Nakamura H."/>
            <person name="Ohtoshi R."/>
            <person name="Tomita M."/>
            <person name="Numata K."/>
            <person name="Arakawa K."/>
        </authorList>
    </citation>
    <scope>NUCLEOTIDE SEQUENCE [LARGE SCALE GENOMIC DNA]</scope>
</reference>
<keyword evidence="3" id="KW-1185">Reference proteome</keyword>